<reference evidence="2 5" key="2">
    <citation type="submission" date="2019-07" db="EMBL/GenBank/DDBJ databases">
        <title>Whole genome shotgun sequence of Myxococcus fulvus NBRC 100333.</title>
        <authorList>
            <person name="Hosoyama A."/>
            <person name="Uohara A."/>
            <person name="Ohji S."/>
            <person name="Ichikawa N."/>
        </authorList>
    </citation>
    <scope>NUCLEOTIDE SEQUENCE [LARGE SCALE GENOMIC DNA]</scope>
    <source>
        <strain evidence="2 5">NBRC 100333</strain>
    </source>
</reference>
<keyword evidence="4" id="KW-1185">Reference proteome</keyword>
<evidence type="ECO:0000313" key="3">
    <source>
        <dbReference type="EMBL" id="SET53606.1"/>
    </source>
</evidence>
<gene>
    <name evidence="2" type="ORF">MFU01_13110</name>
    <name evidence="3" type="ORF">SAMN05443572_102615</name>
</gene>
<dbReference type="RefSeq" id="WP_143097018.1">
    <property type="nucleotide sequence ID" value="NZ_BJXR01000014.1"/>
</dbReference>
<accession>A0A511SWI6</accession>
<dbReference type="EMBL" id="FOIB01000002">
    <property type="protein sequence ID" value="SET53606.1"/>
    <property type="molecule type" value="Genomic_DNA"/>
</dbReference>
<name>A0A511SWI6_MYXFU</name>
<organism evidence="2 5">
    <name type="scientific">Myxococcus fulvus</name>
    <dbReference type="NCBI Taxonomy" id="33"/>
    <lineage>
        <taxon>Bacteria</taxon>
        <taxon>Pseudomonadati</taxon>
        <taxon>Myxococcota</taxon>
        <taxon>Myxococcia</taxon>
        <taxon>Myxococcales</taxon>
        <taxon>Cystobacterineae</taxon>
        <taxon>Myxococcaceae</taxon>
        <taxon>Myxococcus</taxon>
    </lineage>
</organism>
<comment type="caution">
    <text evidence="2">The sequence shown here is derived from an EMBL/GenBank/DDBJ whole genome shotgun (WGS) entry which is preliminary data.</text>
</comment>
<evidence type="ECO:0000313" key="4">
    <source>
        <dbReference type="Proteomes" id="UP000183760"/>
    </source>
</evidence>
<sequence>MSWDSRINKSLRRPPPPPGPERDSTARPAAKPATHRGSSAPIDGFASAQTKSGPNLLGTSVPIGFGWELPQSASTSTSGSVDVGSDGVTASTNSSVELKGLKISFGTEVSQTSSVESEDGVTTLTAEGSMSVNLGGEVDLGTVGFSAEHTEGVKTKFQVRMSDADYAQVQSGQAPMPDPYNPDTMPEGSSVLLNSTDFQGTGFEASYRNLAVSTNVTEEQGVSVLVEKTGENTVRVTAGPTEAVENSFQLGLSLGPASAHVGNTTRLDQFTLKTAEFDLSTDAGRAAYNTFLATGELPTENGTGVSDVATVEKLQYDSTSSAGFDLGPLSGSVDLGSSTGGVVRTTYPDGSVDQVTNAKLHVGTPVQLVQHFNPDGTEDLSQQEISMFMVGADGGAESLFASAYDVDQSDFDGDNDIHLSFNAEQAMDLSQRARDYIAAWEKETGQKWEDASHLQDEELIADLANAQNPADVAKALTNAYGGPAWMGQAFASLSIVDGEFVPLPGTISARDRDD</sequence>
<evidence type="ECO:0000313" key="2">
    <source>
        <dbReference type="EMBL" id="GEN06274.1"/>
    </source>
</evidence>
<protein>
    <submittedName>
        <fullName evidence="2">Uncharacterized protein</fullName>
    </submittedName>
</protein>
<dbReference type="EMBL" id="BJXR01000014">
    <property type="protein sequence ID" value="GEN06274.1"/>
    <property type="molecule type" value="Genomic_DNA"/>
</dbReference>
<evidence type="ECO:0000313" key="5">
    <source>
        <dbReference type="Proteomes" id="UP000321514"/>
    </source>
</evidence>
<feature type="region of interest" description="Disordered" evidence="1">
    <location>
        <begin position="1"/>
        <end position="53"/>
    </location>
</feature>
<proteinExistence type="predicted"/>
<evidence type="ECO:0000256" key="1">
    <source>
        <dbReference type="SAM" id="MobiDB-lite"/>
    </source>
</evidence>
<reference evidence="3 4" key="1">
    <citation type="submission" date="2016-10" db="EMBL/GenBank/DDBJ databases">
        <authorList>
            <person name="Varghese N."/>
            <person name="Submissions S."/>
        </authorList>
    </citation>
    <scope>NUCLEOTIDE SEQUENCE [LARGE SCALE GENOMIC DNA]</scope>
    <source>
        <strain evidence="3 4">DSM 16525</strain>
    </source>
</reference>
<dbReference type="Proteomes" id="UP000183760">
    <property type="component" value="Unassembled WGS sequence"/>
</dbReference>
<dbReference type="AlphaFoldDB" id="A0A511SWI6"/>
<dbReference type="OrthoDB" id="5488413at2"/>
<dbReference type="Proteomes" id="UP000321514">
    <property type="component" value="Unassembled WGS sequence"/>
</dbReference>
<feature type="region of interest" description="Disordered" evidence="1">
    <location>
        <begin position="72"/>
        <end position="91"/>
    </location>
</feature>